<keyword evidence="3" id="KW-1133">Transmembrane helix</keyword>
<dbReference type="CDD" id="cd07061">
    <property type="entry name" value="HP_HAP_like"/>
    <property type="match status" value="1"/>
</dbReference>
<keyword evidence="3" id="KW-0812">Transmembrane</keyword>
<dbReference type="VEuPathDB" id="TriTrypDB:TRSC58_02259"/>
<evidence type="ECO:0000313" key="5">
    <source>
        <dbReference type="EMBL" id="ESL10013.1"/>
    </source>
</evidence>
<feature type="chain" id="PRO_5001605836" evidence="4">
    <location>
        <begin position="32"/>
        <end position="516"/>
    </location>
</feature>
<dbReference type="InterPro" id="IPR050645">
    <property type="entry name" value="Histidine_acid_phosphatase"/>
</dbReference>
<reference evidence="5 6" key="1">
    <citation type="submission" date="2013-07" db="EMBL/GenBank/DDBJ databases">
        <authorList>
            <person name="Stoco P.H."/>
            <person name="Wagner G."/>
            <person name="Gerber A."/>
            <person name="Zaha A."/>
            <person name="Thompson C."/>
            <person name="Bartholomeu D.C."/>
            <person name="Luckemeyer D.D."/>
            <person name="Bahia D."/>
            <person name="Loreto E."/>
            <person name="Prestes E.B."/>
            <person name="Lima F.M."/>
            <person name="Rodrigues-Luiz G."/>
            <person name="Vallejo G.A."/>
            <person name="Filho J.F."/>
            <person name="Monteiro K.M."/>
            <person name="Tyler K.M."/>
            <person name="de Almeida L.G."/>
            <person name="Ortiz M.F."/>
            <person name="Siervo M.A."/>
            <person name="de Moraes M.H."/>
            <person name="Cunha O.L."/>
            <person name="Mendonca-Neto R."/>
            <person name="Silva R."/>
            <person name="Teixeira S.M."/>
            <person name="Murta S.M."/>
            <person name="Sincero T.C."/>
            <person name="Mendes T.A."/>
            <person name="Urmenyi T.P."/>
            <person name="Silva V.G."/>
            <person name="da Rocha W.D."/>
            <person name="Andersson B."/>
            <person name="Romanha A.J."/>
            <person name="Steindel M."/>
            <person name="de Vasconcelos A.T."/>
            <person name="Grisard E.C."/>
        </authorList>
    </citation>
    <scope>NUCLEOTIDE SEQUENCE [LARGE SCALE GENOMIC DNA]</scope>
    <source>
        <strain evidence="5 6">SC58</strain>
    </source>
</reference>
<evidence type="ECO:0000313" key="6">
    <source>
        <dbReference type="Proteomes" id="UP000031737"/>
    </source>
</evidence>
<dbReference type="PANTHER" id="PTHR11567">
    <property type="entry name" value="ACID PHOSPHATASE-RELATED"/>
    <property type="match status" value="1"/>
</dbReference>
<sequence length="516" mass="56221">MTAGGTWRWARPAAVWLVALLLMLHVGGGDAAVTLRLVQVVHRHGSRSAIVKYNKTQICGDIPCGDLNAAGRTMLLKTGEFLREHYNSGTSKPFFPSENYDPGVSYSRSTDVSRTLQSAAAFLYGLFPNRSATFPVIHTVSKTTDWLLRSDVIPYTRVFYLLDDVWRRELGNPKVDEIIDLPTLRAVAGEAFSEGACADPAKRTDCAYQLFDIGAALEADGRIEKFPLLKANLEKLRSFAEFFFRTEYSYNTSDAEKVKLGSYGQFLMQQLLANAQLHMLGKSPYKLYHYSTHDITLSPLAATLADDSPKALLPPFAQLYAFELLYDDEANAYSMRVMRGAPGQTPDTEYAFSWDGFQLKCMASDGKVYKARNNTCRYDDFLRLVDSSRPTDPVGLCHLSDRYKALLGCPTQEGRALNSHCRAYRLACPASSCGAGHTLDPVTLQCVCSSASCMGRSSANASGDGGSCEKTVSAGATAGIAIGCFAVGAILVACIAVLVVSPRGNNKHLRGALQPV</sequence>
<keyword evidence="6" id="KW-1185">Reference proteome</keyword>
<dbReference type="InterPro" id="IPR029033">
    <property type="entry name" value="His_PPase_superfam"/>
</dbReference>
<dbReference type="Gene3D" id="3.40.50.1240">
    <property type="entry name" value="Phosphoglycerate mutase-like"/>
    <property type="match status" value="1"/>
</dbReference>
<dbReference type="OrthoDB" id="258392at2759"/>
<keyword evidence="4" id="KW-0732">Signal</keyword>
<organism evidence="5 6">
    <name type="scientific">Trypanosoma rangeli SC58</name>
    <dbReference type="NCBI Taxonomy" id="429131"/>
    <lineage>
        <taxon>Eukaryota</taxon>
        <taxon>Discoba</taxon>
        <taxon>Euglenozoa</taxon>
        <taxon>Kinetoplastea</taxon>
        <taxon>Metakinetoplastina</taxon>
        <taxon>Trypanosomatida</taxon>
        <taxon>Trypanosomatidae</taxon>
        <taxon>Trypanosoma</taxon>
        <taxon>Herpetosoma</taxon>
    </lineage>
</organism>
<evidence type="ECO:0000256" key="1">
    <source>
        <dbReference type="ARBA" id="ARBA00005375"/>
    </source>
</evidence>
<protein>
    <submittedName>
        <fullName evidence="5">Membrane-bound acid phosphatase 2</fullName>
    </submittedName>
</protein>
<dbReference type="GO" id="GO:0016791">
    <property type="term" value="F:phosphatase activity"/>
    <property type="evidence" value="ECO:0007669"/>
    <property type="project" value="TreeGrafter"/>
</dbReference>
<dbReference type="AlphaFoldDB" id="A0A061J3L7"/>
<dbReference type="PANTHER" id="PTHR11567:SF110">
    <property type="entry name" value="2-PHOSPHOXYLOSE PHOSPHATASE 1"/>
    <property type="match status" value="1"/>
</dbReference>
<evidence type="ECO:0000256" key="2">
    <source>
        <dbReference type="ARBA" id="ARBA00022801"/>
    </source>
</evidence>
<dbReference type="SUPFAM" id="SSF53254">
    <property type="entry name" value="Phosphoglycerate mutase-like"/>
    <property type="match status" value="1"/>
</dbReference>
<comment type="caution">
    <text evidence="5">The sequence shown here is derived from an EMBL/GenBank/DDBJ whole genome shotgun (WGS) entry which is preliminary data.</text>
</comment>
<feature type="signal peptide" evidence="4">
    <location>
        <begin position="1"/>
        <end position="31"/>
    </location>
</feature>
<keyword evidence="3" id="KW-0472">Membrane</keyword>
<accession>A0A061J3L7</accession>
<dbReference type="InterPro" id="IPR000560">
    <property type="entry name" value="His_Pase_clade-2"/>
</dbReference>
<dbReference type="EMBL" id="AUPL01002259">
    <property type="protein sequence ID" value="ESL10013.1"/>
    <property type="molecule type" value="Genomic_DNA"/>
</dbReference>
<evidence type="ECO:0000256" key="3">
    <source>
        <dbReference type="SAM" id="Phobius"/>
    </source>
</evidence>
<dbReference type="Pfam" id="PF00328">
    <property type="entry name" value="His_Phos_2"/>
    <property type="match status" value="1"/>
</dbReference>
<comment type="similarity">
    <text evidence="1">Belongs to the histidine acid phosphatase family.</text>
</comment>
<keyword evidence="2" id="KW-0378">Hydrolase</keyword>
<proteinExistence type="inferred from homology"/>
<gene>
    <name evidence="5" type="ORF">TRSC58_02259</name>
</gene>
<feature type="transmembrane region" description="Helical" evidence="3">
    <location>
        <begin position="478"/>
        <end position="500"/>
    </location>
</feature>
<evidence type="ECO:0000256" key="4">
    <source>
        <dbReference type="SAM" id="SignalP"/>
    </source>
</evidence>
<dbReference type="Proteomes" id="UP000031737">
    <property type="component" value="Unassembled WGS sequence"/>
</dbReference>
<name>A0A061J3L7_TRYRA</name>